<gene>
    <name evidence="1" type="ORF">FLJC2902T_30170</name>
</gene>
<sequence>MICFIFIGLNDKIKELFRTSYKIQGKRMSLIKIVTIFEKATDFSA</sequence>
<keyword evidence="2" id="KW-1185">Reference proteome</keyword>
<reference evidence="1 2" key="1">
    <citation type="submission" date="2013-08" db="EMBL/GenBank/DDBJ databases">
        <title>Flavobacterium limnosediminis JC2902 genome sequencing.</title>
        <authorList>
            <person name="Lee K."/>
            <person name="Yi H."/>
            <person name="Park S."/>
            <person name="Chun J."/>
        </authorList>
    </citation>
    <scope>NUCLEOTIDE SEQUENCE [LARGE SCALE GENOMIC DNA]</scope>
    <source>
        <strain evidence="1 2">JC2902</strain>
    </source>
</reference>
<proteinExistence type="predicted"/>
<evidence type="ECO:0000313" key="1">
    <source>
        <dbReference type="EMBL" id="ESU25825.1"/>
    </source>
</evidence>
<dbReference type="AlphaFoldDB" id="V6SN40"/>
<comment type="caution">
    <text evidence="1">The sequence shown here is derived from an EMBL/GenBank/DDBJ whole genome shotgun (WGS) entry which is preliminary data.</text>
</comment>
<organism evidence="1 2">
    <name type="scientific">Flavobacterium limnosediminis JC2902</name>
    <dbReference type="NCBI Taxonomy" id="1341181"/>
    <lineage>
        <taxon>Bacteria</taxon>
        <taxon>Pseudomonadati</taxon>
        <taxon>Bacteroidota</taxon>
        <taxon>Flavobacteriia</taxon>
        <taxon>Flavobacteriales</taxon>
        <taxon>Flavobacteriaceae</taxon>
        <taxon>Flavobacterium</taxon>
    </lineage>
</organism>
<protein>
    <submittedName>
        <fullName evidence="1">Uncharacterized protein</fullName>
    </submittedName>
</protein>
<dbReference type="Proteomes" id="UP000018004">
    <property type="component" value="Unassembled WGS sequence"/>
</dbReference>
<accession>V6SN40</accession>
<evidence type="ECO:0000313" key="2">
    <source>
        <dbReference type="Proteomes" id="UP000018004"/>
    </source>
</evidence>
<dbReference type="EMBL" id="AVGG01000023">
    <property type="protein sequence ID" value="ESU25825.1"/>
    <property type="molecule type" value="Genomic_DNA"/>
</dbReference>
<name>V6SN40_9FLAO</name>